<gene>
    <name evidence="1" type="ORF">L284_01305</name>
</gene>
<protein>
    <submittedName>
        <fullName evidence="1">Uncharacterized protein</fullName>
    </submittedName>
</protein>
<dbReference type="AlphaFoldDB" id="T0HT71"/>
<name>T0HT71_9SPHN</name>
<dbReference type="eggNOG" id="ENOG5031C21">
    <property type="taxonomic scope" value="Bacteria"/>
</dbReference>
<accession>T0HT71</accession>
<dbReference type="Proteomes" id="UP000015527">
    <property type="component" value="Unassembled WGS sequence"/>
</dbReference>
<proteinExistence type="predicted"/>
<keyword evidence="2" id="KW-1185">Reference proteome</keyword>
<organism evidence="1 2">
    <name type="scientific">Novosphingobium lindaniclasticum LE124</name>
    <dbReference type="NCBI Taxonomy" id="1096930"/>
    <lineage>
        <taxon>Bacteria</taxon>
        <taxon>Pseudomonadati</taxon>
        <taxon>Pseudomonadota</taxon>
        <taxon>Alphaproteobacteria</taxon>
        <taxon>Sphingomonadales</taxon>
        <taxon>Sphingomonadaceae</taxon>
        <taxon>Novosphingobium</taxon>
    </lineage>
</organism>
<evidence type="ECO:0000313" key="1">
    <source>
        <dbReference type="EMBL" id="EQB19576.1"/>
    </source>
</evidence>
<evidence type="ECO:0000313" key="2">
    <source>
        <dbReference type="Proteomes" id="UP000015527"/>
    </source>
</evidence>
<dbReference type="RefSeq" id="WP_021232253.1">
    <property type="nucleotide sequence ID" value="NZ_ATHL01000011.1"/>
</dbReference>
<dbReference type="PATRIC" id="fig|1096930.3.peg.258"/>
<dbReference type="EMBL" id="ATHL01000011">
    <property type="protein sequence ID" value="EQB19576.1"/>
    <property type="molecule type" value="Genomic_DNA"/>
</dbReference>
<reference evidence="1 2" key="1">
    <citation type="journal article" date="2013" name="Genome Announc.">
        <title>Genome Sequence of Novosphingobium lindaniclasticum LE124T, Isolated from a Hexachlorocyclohexane Dumpsite.</title>
        <authorList>
            <person name="Saxena A."/>
            <person name="Nayyar N."/>
            <person name="Sangwan N."/>
            <person name="Kumari R."/>
            <person name="Khurana J.P."/>
            <person name="Lal R."/>
        </authorList>
    </citation>
    <scope>NUCLEOTIDE SEQUENCE [LARGE SCALE GENOMIC DNA]</scope>
    <source>
        <strain evidence="1 2">LE124</strain>
    </source>
</reference>
<comment type="caution">
    <text evidence="1">The sequence shown here is derived from an EMBL/GenBank/DDBJ whole genome shotgun (WGS) entry which is preliminary data.</text>
</comment>
<sequence length="77" mass="8831">MENKADYEVWYWRNVEDGNEDDNKLIGHATGLQQCEDNARAYAEAIGDEFTGRSYVCSLMDDGKRMENHRNMIGQPG</sequence>